<proteinExistence type="predicted"/>
<evidence type="ECO:0000313" key="3">
    <source>
        <dbReference type="Proteomes" id="UP001460270"/>
    </source>
</evidence>
<feature type="region of interest" description="Disordered" evidence="1">
    <location>
        <begin position="127"/>
        <end position="148"/>
    </location>
</feature>
<organism evidence="2 3">
    <name type="scientific">Mugilogobius chulae</name>
    <name type="common">yellowstripe goby</name>
    <dbReference type="NCBI Taxonomy" id="88201"/>
    <lineage>
        <taxon>Eukaryota</taxon>
        <taxon>Metazoa</taxon>
        <taxon>Chordata</taxon>
        <taxon>Craniata</taxon>
        <taxon>Vertebrata</taxon>
        <taxon>Euteleostomi</taxon>
        <taxon>Actinopterygii</taxon>
        <taxon>Neopterygii</taxon>
        <taxon>Teleostei</taxon>
        <taxon>Neoteleostei</taxon>
        <taxon>Acanthomorphata</taxon>
        <taxon>Gobiaria</taxon>
        <taxon>Gobiiformes</taxon>
        <taxon>Gobioidei</taxon>
        <taxon>Gobiidae</taxon>
        <taxon>Gobionellinae</taxon>
        <taxon>Mugilogobius</taxon>
    </lineage>
</organism>
<dbReference type="AlphaFoldDB" id="A0AAW0MT46"/>
<sequence>MTLRQAGSEECLSCTEDCLHLKPLSELLLQRMAKQGFDSYITSTTFLTHGRFVSLGVLEEVVVKFAAPLSNSKSDWSELDRQSLQQRWLASVSERHVAWLHTHAQPQCQPVPALKWQWHSKIMKNDDEAKEGTKSIPASPLLPPQGPSTLPGDVAPCQTRGLHLILRLCVFASAH</sequence>
<reference evidence="3" key="1">
    <citation type="submission" date="2024-04" db="EMBL/GenBank/DDBJ databases">
        <title>Salinicola lusitanus LLJ914,a marine bacterium isolated from the Okinawa Trough.</title>
        <authorList>
            <person name="Li J."/>
        </authorList>
    </citation>
    <scope>NUCLEOTIDE SEQUENCE [LARGE SCALE GENOMIC DNA]</scope>
</reference>
<name>A0AAW0MT46_9GOBI</name>
<accession>A0AAW0MT46</accession>
<comment type="caution">
    <text evidence="2">The sequence shown here is derived from an EMBL/GenBank/DDBJ whole genome shotgun (WGS) entry which is preliminary data.</text>
</comment>
<dbReference type="EMBL" id="JBBPFD010000022">
    <property type="protein sequence ID" value="KAK7881159.1"/>
    <property type="molecule type" value="Genomic_DNA"/>
</dbReference>
<protein>
    <submittedName>
        <fullName evidence="2">Uncharacterized protein</fullName>
    </submittedName>
</protein>
<dbReference type="Proteomes" id="UP001460270">
    <property type="component" value="Unassembled WGS sequence"/>
</dbReference>
<gene>
    <name evidence="2" type="ORF">WMY93_029568</name>
</gene>
<keyword evidence="3" id="KW-1185">Reference proteome</keyword>
<evidence type="ECO:0000256" key="1">
    <source>
        <dbReference type="SAM" id="MobiDB-lite"/>
    </source>
</evidence>
<evidence type="ECO:0000313" key="2">
    <source>
        <dbReference type="EMBL" id="KAK7881159.1"/>
    </source>
</evidence>